<sequence length="352" mass="41113">MKGVKGKLMKKIKSMKPIDYLKQDRVFHLTGADGVVKGTFPMNTRLKVQDTKLNWKEADENVKKSCFDDEETRDAIDVKQLIRDFEEEDLESDNEIDSNKENIGPFVKGKESPLRVKESLENSRTKESSSFKQAPLSDIDILSFRRPDLNSSSLFDPNLLAAFEQAVKEHFRMREEERQIRVERQNLERTKQEAERQARIEQETVERRRAINEQENNFVDCREEHPLKTPGMEDDDLLLSMEARCPPGGNESVIFYTTTLGGIRKTLEDCNRIRFLLESFRVVFMERDVSMHMEYKEELRRVLDGKAVPPKLFIKGRYIGGAEEVLMLHEQGKFRPLFEEGNLWFSLDVRDQ</sequence>
<dbReference type="PANTHER" id="PTHR45669">
    <property type="entry name" value="GLUTAREDOXIN DOMAIN-CONTAINING CYSTEINE-RICH PROTEIN CG12206-RELATED"/>
    <property type="match status" value="1"/>
</dbReference>
<dbReference type="EMBL" id="JAIWQS010000009">
    <property type="protein sequence ID" value="KAJ8756364.1"/>
    <property type="molecule type" value="Genomic_DNA"/>
</dbReference>
<name>A0AAV8SWI5_9ROSI</name>
<organism evidence="4 5">
    <name type="scientific">Erythroxylum novogranatense</name>
    <dbReference type="NCBI Taxonomy" id="1862640"/>
    <lineage>
        <taxon>Eukaryota</taxon>
        <taxon>Viridiplantae</taxon>
        <taxon>Streptophyta</taxon>
        <taxon>Embryophyta</taxon>
        <taxon>Tracheophyta</taxon>
        <taxon>Spermatophyta</taxon>
        <taxon>Magnoliopsida</taxon>
        <taxon>eudicotyledons</taxon>
        <taxon>Gunneridae</taxon>
        <taxon>Pentapetalae</taxon>
        <taxon>rosids</taxon>
        <taxon>fabids</taxon>
        <taxon>Malpighiales</taxon>
        <taxon>Erythroxylaceae</taxon>
        <taxon>Erythroxylum</taxon>
    </lineage>
</organism>
<feature type="compositionally biased region" description="Basic and acidic residues" evidence="2">
    <location>
        <begin position="108"/>
        <end position="129"/>
    </location>
</feature>
<comment type="caution">
    <text evidence="4">The sequence shown here is derived from an EMBL/GenBank/DDBJ whole genome shotgun (WGS) entry which is preliminary data.</text>
</comment>
<dbReference type="Gene3D" id="3.40.30.10">
    <property type="entry name" value="Glutaredoxin"/>
    <property type="match status" value="1"/>
</dbReference>
<evidence type="ECO:0000259" key="3">
    <source>
        <dbReference type="Pfam" id="PF00462"/>
    </source>
</evidence>
<evidence type="ECO:0000313" key="5">
    <source>
        <dbReference type="Proteomes" id="UP001159364"/>
    </source>
</evidence>
<protein>
    <recommendedName>
        <fullName evidence="3">Glutaredoxin domain-containing protein</fullName>
    </recommendedName>
</protein>
<evidence type="ECO:0000313" key="4">
    <source>
        <dbReference type="EMBL" id="KAJ8756364.1"/>
    </source>
</evidence>
<reference evidence="4 5" key="1">
    <citation type="submission" date="2021-09" db="EMBL/GenBank/DDBJ databases">
        <title>Genomic insights and catalytic innovation underlie evolution of tropane alkaloids biosynthesis.</title>
        <authorList>
            <person name="Wang Y.-J."/>
            <person name="Tian T."/>
            <person name="Huang J.-P."/>
            <person name="Huang S.-X."/>
        </authorList>
    </citation>
    <scope>NUCLEOTIDE SEQUENCE [LARGE SCALE GENOMIC DNA]</scope>
    <source>
        <strain evidence="4">KIB-2018</strain>
        <tissue evidence="4">Leaf</tissue>
    </source>
</reference>
<dbReference type="Proteomes" id="UP001159364">
    <property type="component" value="Linkage Group LG09"/>
</dbReference>
<keyword evidence="1" id="KW-0175">Coiled coil</keyword>
<dbReference type="Pfam" id="PF00462">
    <property type="entry name" value="Glutaredoxin"/>
    <property type="match status" value="1"/>
</dbReference>
<dbReference type="AlphaFoldDB" id="A0AAV8SWI5"/>
<dbReference type="PROSITE" id="PS51354">
    <property type="entry name" value="GLUTAREDOXIN_2"/>
    <property type="match status" value="1"/>
</dbReference>
<feature type="region of interest" description="Disordered" evidence="2">
    <location>
        <begin position="89"/>
        <end position="132"/>
    </location>
</feature>
<feature type="domain" description="Glutaredoxin" evidence="3">
    <location>
        <begin position="255"/>
        <end position="319"/>
    </location>
</feature>
<dbReference type="SUPFAM" id="SSF52833">
    <property type="entry name" value="Thioredoxin-like"/>
    <property type="match status" value="1"/>
</dbReference>
<dbReference type="InterPro" id="IPR002109">
    <property type="entry name" value="Glutaredoxin"/>
</dbReference>
<gene>
    <name evidence="4" type="ORF">K2173_025176</name>
</gene>
<keyword evidence="5" id="KW-1185">Reference proteome</keyword>
<accession>A0AAV8SWI5</accession>
<evidence type="ECO:0000256" key="1">
    <source>
        <dbReference type="SAM" id="Coils"/>
    </source>
</evidence>
<proteinExistence type="predicted"/>
<dbReference type="PANTHER" id="PTHR45669:SF28">
    <property type="entry name" value="GLUTAREDOXIN DOMAIN-CONTAINING PROTEIN"/>
    <property type="match status" value="1"/>
</dbReference>
<evidence type="ECO:0000256" key="2">
    <source>
        <dbReference type="SAM" id="MobiDB-lite"/>
    </source>
</evidence>
<feature type="coiled-coil region" evidence="1">
    <location>
        <begin position="173"/>
        <end position="204"/>
    </location>
</feature>
<dbReference type="InterPro" id="IPR036249">
    <property type="entry name" value="Thioredoxin-like_sf"/>
</dbReference>